<gene>
    <name evidence="2" type="ORF">POM88_035867</name>
</gene>
<protein>
    <submittedName>
        <fullName evidence="2">Uncharacterized protein</fullName>
    </submittedName>
</protein>
<name>A0AAD8HPA0_9APIA</name>
<accession>A0AAD8HPA0</accession>
<evidence type="ECO:0000313" key="3">
    <source>
        <dbReference type="Proteomes" id="UP001237642"/>
    </source>
</evidence>
<evidence type="ECO:0000313" key="2">
    <source>
        <dbReference type="EMBL" id="KAK1369775.1"/>
    </source>
</evidence>
<keyword evidence="3" id="KW-1185">Reference proteome</keyword>
<evidence type="ECO:0000256" key="1">
    <source>
        <dbReference type="SAM" id="MobiDB-lite"/>
    </source>
</evidence>
<dbReference type="EMBL" id="JAUIZM010000008">
    <property type="protein sequence ID" value="KAK1369775.1"/>
    <property type="molecule type" value="Genomic_DNA"/>
</dbReference>
<proteinExistence type="predicted"/>
<reference evidence="2" key="2">
    <citation type="submission" date="2023-05" db="EMBL/GenBank/DDBJ databases">
        <authorList>
            <person name="Schelkunov M.I."/>
        </authorList>
    </citation>
    <scope>NUCLEOTIDE SEQUENCE</scope>
    <source>
        <strain evidence="2">Hsosn_3</strain>
        <tissue evidence="2">Leaf</tissue>
    </source>
</reference>
<feature type="compositionally biased region" description="Basic and acidic residues" evidence="1">
    <location>
        <begin position="41"/>
        <end position="53"/>
    </location>
</feature>
<comment type="caution">
    <text evidence="2">The sequence shown here is derived from an EMBL/GenBank/DDBJ whole genome shotgun (WGS) entry which is preliminary data.</text>
</comment>
<sequence>MYDDYDWEDWSCFQDTNVTNTENKDMGDGGGDVGDSAGDVGESRNKDRPFAEKNDIEDVQELPPLVPVSTDISSSEDNFEIYIQLVLLLKDHIFSIVEALLAYMRSIKSVLTHCWLLGLCESHLSLWMTYNLFRFHGAKRELCG</sequence>
<reference evidence="2" key="1">
    <citation type="submission" date="2023-02" db="EMBL/GenBank/DDBJ databases">
        <title>Genome of toxic invasive species Heracleum sosnowskyi carries increased number of genes despite the absence of recent whole-genome duplications.</title>
        <authorList>
            <person name="Schelkunov M."/>
            <person name="Shtratnikova V."/>
            <person name="Makarenko M."/>
            <person name="Klepikova A."/>
            <person name="Omelchenko D."/>
            <person name="Novikova G."/>
            <person name="Obukhova E."/>
            <person name="Bogdanov V."/>
            <person name="Penin A."/>
            <person name="Logacheva M."/>
        </authorList>
    </citation>
    <scope>NUCLEOTIDE SEQUENCE</scope>
    <source>
        <strain evidence="2">Hsosn_3</strain>
        <tissue evidence="2">Leaf</tissue>
    </source>
</reference>
<dbReference type="Proteomes" id="UP001237642">
    <property type="component" value="Unassembled WGS sequence"/>
</dbReference>
<feature type="region of interest" description="Disordered" evidence="1">
    <location>
        <begin position="18"/>
        <end position="53"/>
    </location>
</feature>
<dbReference type="AlphaFoldDB" id="A0AAD8HPA0"/>
<organism evidence="2 3">
    <name type="scientific">Heracleum sosnowskyi</name>
    <dbReference type="NCBI Taxonomy" id="360622"/>
    <lineage>
        <taxon>Eukaryota</taxon>
        <taxon>Viridiplantae</taxon>
        <taxon>Streptophyta</taxon>
        <taxon>Embryophyta</taxon>
        <taxon>Tracheophyta</taxon>
        <taxon>Spermatophyta</taxon>
        <taxon>Magnoliopsida</taxon>
        <taxon>eudicotyledons</taxon>
        <taxon>Gunneridae</taxon>
        <taxon>Pentapetalae</taxon>
        <taxon>asterids</taxon>
        <taxon>campanulids</taxon>
        <taxon>Apiales</taxon>
        <taxon>Apiaceae</taxon>
        <taxon>Apioideae</taxon>
        <taxon>apioid superclade</taxon>
        <taxon>Tordylieae</taxon>
        <taxon>Tordyliinae</taxon>
        <taxon>Heracleum</taxon>
    </lineage>
</organism>